<comment type="cofactor">
    <cofactor evidence="1 4">
        <name>a divalent metal cation</name>
        <dbReference type="ChEBI" id="CHEBI:60240"/>
    </cofactor>
</comment>
<reference evidence="5 6" key="1">
    <citation type="submission" date="2020-08" db="EMBL/GenBank/DDBJ databases">
        <title>Genomic Encyclopedia of Type Strains, Phase IV (KMG-IV): sequencing the most valuable type-strain genomes for metagenomic binning, comparative biology and taxonomic classification.</title>
        <authorList>
            <person name="Goeker M."/>
        </authorList>
    </citation>
    <scope>NUCLEOTIDE SEQUENCE [LARGE SCALE GENOMIC DNA]</scope>
    <source>
        <strain evidence="5 6">DSM 11275</strain>
    </source>
</reference>
<dbReference type="GO" id="GO:0005737">
    <property type="term" value="C:cytoplasm"/>
    <property type="evidence" value="ECO:0007669"/>
    <property type="project" value="UniProtKB-SubCell"/>
</dbReference>
<proteinExistence type="inferred from homology"/>
<evidence type="ECO:0000256" key="1">
    <source>
        <dbReference type="ARBA" id="ARBA00001968"/>
    </source>
</evidence>
<feature type="active site" description="Proton acceptor" evidence="4">
    <location>
        <position position="98"/>
    </location>
</feature>
<organism evidence="5 6">
    <name type="scientific">Desulfovibrio intestinalis</name>
    <dbReference type="NCBI Taxonomy" id="58621"/>
    <lineage>
        <taxon>Bacteria</taxon>
        <taxon>Pseudomonadati</taxon>
        <taxon>Thermodesulfobacteriota</taxon>
        <taxon>Desulfovibrionia</taxon>
        <taxon>Desulfovibrionales</taxon>
        <taxon>Desulfovibrionaceae</taxon>
        <taxon>Desulfovibrio</taxon>
    </lineage>
</organism>
<comment type="caution">
    <text evidence="4">Lacks conserved residue(s) required for the propagation of feature annotation.</text>
</comment>
<dbReference type="GO" id="GO:0009117">
    <property type="term" value="P:nucleotide metabolic process"/>
    <property type="evidence" value="ECO:0007669"/>
    <property type="project" value="UniProtKB-KW"/>
</dbReference>
<dbReference type="InterPro" id="IPR029001">
    <property type="entry name" value="ITPase-like_fam"/>
</dbReference>
<comment type="subcellular location">
    <subcellularLocation>
        <location evidence="4">Cytoplasm</location>
    </subcellularLocation>
</comment>
<dbReference type="NCBIfam" id="TIGR00172">
    <property type="entry name" value="maf"/>
    <property type="match status" value="1"/>
</dbReference>
<dbReference type="PANTHER" id="PTHR43213:SF5">
    <property type="entry name" value="BIFUNCTIONAL DTTP_UTP PYROPHOSPHATASE_METHYLTRANSFERASE PROTEIN-RELATED"/>
    <property type="match status" value="1"/>
</dbReference>
<comment type="similarity">
    <text evidence="4">Belongs to the Maf family. YhdE subfamily.</text>
</comment>
<dbReference type="CDD" id="cd00555">
    <property type="entry name" value="Maf"/>
    <property type="match status" value="1"/>
</dbReference>
<evidence type="ECO:0000256" key="3">
    <source>
        <dbReference type="ARBA" id="ARBA00023080"/>
    </source>
</evidence>
<name>A0A7W8FEV7_9BACT</name>
<comment type="catalytic activity">
    <reaction evidence="4">
        <text>UTP + H2O = UMP + diphosphate + H(+)</text>
        <dbReference type="Rhea" id="RHEA:29395"/>
        <dbReference type="ChEBI" id="CHEBI:15377"/>
        <dbReference type="ChEBI" id="CHEBI:15378"/>
        <dbReference type="ChEBI" id="CHEBI:33019"/>
        <dbReference type="ChEBI" id="CHEBI:46398"/>
        <dbReference type="ChEBI" id="CHEBI:57865"/>
        <dbReference type="EC" id="3.6.1.9"/>
    </reaction>
</comment>
<dbReference type="EC" id="3.6.1.9" evidence="4"/>
<dbReference type="PIRSF" id="PIRSF006305">
    <property type="entry name" value="Maf"/>
    <property type="match status" value="1"/>
</dbReference>
<dbReference type="SUPFAM" id="SSF52972">
    <property type="entry name" value="ITPase-like"/>
    <property type="match status" value="1"/>
</dbReference>
<dbReference type="NCBIfam" id="NF010942">
    <property type="entry name" value="PRK14362.1"/>
    <property type="match status" value="1"/>
</dbReference>
<evidence type="ECO:0000256" key="2">
    <source>
        <dbReference type="ARBA" id="ARBA00022801"/>
    </source>
</evidence>
<evidence type="ECO:0000313" key="6">
    <source>
        <dbReference type="Proteomes" id="UP000539075"/>
    </source>
</evidence>
<protein>
    <recommendedName>
        <fullName evidence="4">dTTP/UTP pyrophosphatase</fullName>
        <shortName evidence="4">dTTPase/UTPase</shortName>
        <ecNumber evidence="4">3.6.1.9</ecNumber>
    </recommendedName>
    <alternativeName>
        <fullName evidence="4">Nucleoside triphosphate pyrophosphatase</fullName>
    </alternativeName>
    <alternativeName>
        <fullName evidence="4">Nucleotide pyrophosphatase</fullName>
        <shortName evidence="4">Nucleotide PPase</shortName>
    </alternativeName>
</protein>
<dbReference type="AlphaFoldDB" id="A0A7W8FEV7"/>
<keyword evidence="4" id="KW-0963">Cytoplasm</keyword>
<dbReference type="Proteomes" id="UP000539075">
    <property type="component" value="Unassembled WGS sequence"/>
</dbReference>
<feature type="site" description="Important for substrate specificity" evidence="4">
    <location>
        <position position="197"/>
    </location>
</feature>
<gene>
    <name evidence="5" type="ORF">HNQ38_000284</name>
</gene>
<keyword evidence="2 4" id="KW-0378">Hydrolase</keyword>
<sequence length="241" mass="26009">MMTQSSQRSPLFTLAPGYRLLLASASPRRRQFLSEWSLPFELARPDGAEPLPEPGENPDAYTRRAATAKAHAVAAGMHSASATEAAQPHSRTIILAADTVVTVDGDILGKPNDSCHALNMLQRLTGRGHEVISAVCLLLPSPAGTASVDEAGRPVHTEELVFSDVSRVFFHPWPEDVLRAYVDTGEPHDKAGAYAIQGQGAFLVDKIEGSWSTVVGLPVTQLAHLLLNRGFMRPYTPHSPF</sequence>
<evidence type="ECO:0000256" key="4">
    <source>
        <dbReference type="HAMAP-Rule" id="MF_00528"/>
    </source>
</evidence>
<feature type="site" description="Important for substrate specificity" evidence="4">
    <location>
        <position position="99"/>
    </location>
</feature>
<dbReference type="RefSeq" id="WP_425485973.1">
    <property type="nucleotide sequence ID" value="NZ_JACHGO010000001.1"/>
</dbReference>
<accession>A0A7W8FEV7</accession>
<dbReference type="InterPro" id="IPR003697">
    <property type="entry name" value="Maf-like"/>
</dbReference>
<evidence type="ECO:0000313" key="5">
    <source>
        <dbReference type="EMBL" id="MBB5142221.1"/>
    </source>
</evidence>
<feature type="site" description="Important for substrate specificity" evidence="4">
    <location>
        <position position="28"/>
    </location>
</feature>
<dbReference type="PANTHER" id="PTHR43213">
    <property type="entry name" value="BIFUNCTIONAL DTTP/UTP PYROPHOSPHATASE/METHYLTRANSFERASE PROTEIN-RELATED"/>
    <property type="match status" value="1"/>
</dbReference>
<comment type="caution">
    <text evidence="5">The sequence shown here is derived from an EMBL/GenBank/DDBJ whole genome shotgun (WGS) entry which is preliminary data.</text>
</comment>
<dbReference type="HAMAP" id="MF_00528">
    <property type="entry name" value="Maf"/>
    <property type="match status" value="1"/>
</dbReference>
<keyword evidence="6" id="KW-1185">Reference proteome</keyword>
<comment type="catalytic activity">
    <reaction evidence="4">
        <text>dTTP + H2O = dTMP + diphosphate + H(+)</text>
        <dbReference type="Rhea" id="RHEA:28534"/>
        <dbReference type="ChEBI" id="CHEBI:15377"/>
        <dbReference type="ChEBI" id="CHEBI:15378"/>
        <dbReference type="ChEBI" id="CHEBI:33019"/>
        <dbReference type="ChEBI" id="CHEBI:37568"/>
        <dbReference type="ChEBI" id="CHEBI:63528"/>
        <dbReference type="EC" id="3.6.1.9"/>
    </reaction>
</comment>
<dbReference type="GO" id="GO:0047429">
    <property type="term" value="F:nucleoside triphosphate diphosphatase activity"/>
    <property type="evidence" value="ECO:0007669"/>
    <property type="project" value="UniProtKB-EC"/>
</dbReference>
<dbReference type="EMBL" id="JACHGO010000001">
    <property type="protein sequence ID" value="MBB5142221.1"/>
    <property type="molecule type" value="Genomic_DNA"/>
</dbReference>
<keyword evidence="3 4" id="KW-0546">Nucleotide metabolism</keyword>
<comment type="function">
    <text evidence="4">Nucleoside triphosphate pyrophosphatase that hydrolyzes dTTP and UTP. May have a dual role in cell division arrest and in preventing the incorporation of modified nucleotides into cellular nucleic acids.</text>
</comment>
<dbReference type="Gene3D" id="3.90.950.10">
    <property type="match status" value="1"/>
</dbReference>
<dbReference type="Pfam" id="PF02545">
    <property type="entry name" value="Maf"/>
    <property type="match status" value="1"/>
</dbReference>